<feature type="transmembrane region" description="Helical" evidence="6">
    <location>
        <begin position="144"/>
        <end position="165"/>
    </location>
</feature>
<feature type="transmembrane region" description="Helical" evidence="6">
    <location>
        <begin position="171"/>
        <end position="190"/>
    </location>
</feature>
<evidence type="ECO:0000313" key="7">
    <source>
        <dbReference type="EMBL" id="PYC81326.1"/>
    </source>
</evidence>
<keyword evidence="3 6" id="KW-0812">Transmembrane</keyword>
<sequence>MGRWSRARERGQELRERAEQLPGQVPLLARALAQLLRVNVLDNATRLAAQAFLTALPALLVLSVVAPAAVREGMVRSLHHQLGLSGEAQQQVQQLLASHQGEEANSFGVVGALVTLLSATALARALQRVCERAWELPKGKATVAAWRWLVWLGVWLGYLVLAGTIRGGFGLGWWLGVPLTFLVSTLLWWWTQHLLLGGRLAWAPLLPGALLAGVAMTGLGTAGQVYLPRAVARSIAQFGPLGVVFTLLSWLIAGFAVLTFALVLGRVVAEEPTVARLLGPPPAGPTKPGLSPDG</sequence>
<keyword evidence="5 6" id="KW-0472">Membrane</keyword>
<evidence type="ECO:0000256" key="1">
    <source>
        <dbReference type="ARBA" id="ARBA00004651"/>
    </source>
</evidence>
<keyword evidence="8" id="KW-1185">Reference proteome</keyword>
<accession>A0A2V4NH29</accession>
<dbReference type="GO" id="GO:0005886">
    <property type="term" value="C:plasma membrane"/>
    <property type="evidence" value="ECO:0007669"/>
    <property type="project" value="UniProtKB-SubCell"/>
</dbReference>
<gene>
    <name evidence="7" type="ORF">C7C46_11440</name>
</gene>
<name>A0A2V4NH29_9ACTN</name>
<keyword evidence="4 6" id="KW-1133">Transmembrane helix</keyword>
<evidence type="ECO:0000256" key="3">
    <source>
        <dbReference type="ARBA" id="ARBA00022692"/>
    </source>
</evidence>
<evidence type="ECO:0000313" key="8">
    <source>
        <dbReference type="Proteomes" id="UP000248039"/>
    </source>
</evidence>
<dbReference type="EMBL" id="PYBW01000036">
    <property type="protein sequence ID" value="PYC81326.1"/>
    <property type="molecule type" value="Genomic_DNA"/>
</dbReference>
<dbReference type="RefSeq" id="WP_110668452.1">
    <property type="nucleotide sequence ID" value="NZ_PYBW01000036.1"/>
</dbReference>
<feature type="transmembrane region" description="Helical" evidence="6">
    <location>
        <begin position="247"/>
        <end position="269"/>
    </location>
</feature>
<dbReference type="InterPro" id="IPR017039">
    <property type="entry name" value="Virul_fac_BrkB"/>
</dbReference>
<keyword evidence="2" id="KW-1003">Cell membrane</keyword>
<dbReference type="Proteomes" id="UP000248039">
    <property type="component" value="Unassembled WGS sequence"/>
</dbReference>
<proteinExistence type="predicted"/>
<feature type="transmembrane region" description="Helical" evidence="6">
    <location>
        <begin position="47"/>
        <end position="70"/>
    </location>
</feature>
<comment type="subcellular location">
    <subcellularLocation>
        <location evidence="1">Cell membrane</location>
        <topology evidence="1">Multi-pass membrane protein</topology>
    </subcellularLocation>
</comment>
<evidence type="ECO:0000256" key="4">
    <source>
        <dbReference type="ARBA" id="ARBA00022989"/>
    </source>
</evidence>
<protein>
    <submittedName>
        <fullName evidence="7">Ribonuclease BN</fullName>
    </submittedName>
</protein>
<evidence type="ECO:0000256" key="6">
    <source>
        <dbReference type="SAM" id="Phobius"/>
    </source>
</evidence>
<comment type="caution">
    <text evidence="7">The sequence shown here is derived from an EMBL/GenBank/DDBJ whole genome shotgun (WGS) entry which is preliminary data.</text>
</comment>
<dbReference type="Pfam" id="PF03631">
    <property type="entry name" value="Virul_fac_BrkB"/>
    <property type="match status" value="1"/>
</dbReference>
<dbReference type="AlphaFoldDB" id="A0A2V4NH29"/>
<evidence type="ECO:0000256" key="2">
    <source>
        <dbReference type="ARBA" id="ARBA00022475"/>
    </source>
</evidence>
<reference evidence="7 8" key="1">
    <citation type="submission" date="2018-03" db="EMBL/GenBank/DDBJ databases">
        <title>Bioinformatic expansion and discovery of thiopeptide antibiotics.</title>
        <authorList>
            <person name="Schwalen C.J."/>
            <person name="Hudson G.A."/>
            <person name="Mitchell D.A."/>
        </authorList>
    </citation>
    <scope>NUCLEOTIDE SEQUENCE [LARGE SCALE GENOMIC DNA]</scope>
    <source>
        <strain evidence="7 8">ATCC 21389</strain>
    </source>
</reference>
<organism evidence="7 8">
    <name type="scientific">Streptomyces tateyamensis</name>
    <dbReference type="NCBI Taxonomy" id="565073"/>
    <lineage>
        <taxon>Bacteria</taxon>
        <taxon>Bacillati</taxon>
        <taxon>Actinomycetota</taxon>
        <taxon>Actinomycetes</taxon>
        <taxon>Kitasatosporales</taxon>
        <taxon>Streptomycetaceae</taxon>
        <taxon>Streptomyces</taxon>
    </lineage>
</organism>
<evidence type="ECO:0000256" key="5">
    <source>
        <dbReference type="ARBA" id="ARBA00023136"/>
    </source>
</evidence>
<feature type="transmembrane region" description="Helical" evidence="6">
    <location>
        <begin position="202"/>
        <end position="227"/>
    </location>
</feature>
<dbReference type="OrthoDB" id="3772792at2"/>